<evidence type="ECO:0000313" key="6">
    <source>
        <dbReference type="EMBL" id="AOZ09307.1"/>
    </source>
</evidence>
<dbReference type="PANTHER" id="PTHR30537">
    <property type="entry name" value="HTH-TYPE TRANSCRIPTIONAL REGULATOR"/>
    <property type="match status" value="1"/>
</dbReference>
<dbReference type="InterPro" id="IPR036390">
    <property type="entry name" value="WH_DNA-bd_sf"/>
</dbReference>
<keyword evidence="3" id="KW-0238">DNA-binding</keyword>
<organism evidence="6 7">
    <name type="scientific">Cupriavidus malaysiensis</name>
    <dbReference type="NCBI Taxonomy" id="367825"/>
    <lineage>
        <taxon>Bacteria</taxon>
        <taxon>Pseudomonadati</taxon>
        <taxon>Pseudomonadota</taxon>
        <taxon>Betaproteobacteria</taxon>
        <taxon>Burkholderiales</taxon>
        <taxon>Burkholderiaceae</taxon>
        <taxon>Cupriavidus</taxon>
    </lineage>
</organism>
<comment type="similarity">
    <text evidence="1">Belongs to the LysR transcriptional regulatory family.</text>
</comment>
<proteinExistence type="inferred from homology"/>
<dbReference type="Gene3D" id="1.10.10.10">
    <property type="entry name" value="Winged helix-like DNA-binding domain superfamily/Winged helix DNA-binding domain"/>
    <property type="match status" value="1"/>
</dbReference>
<gene>
    <name evidence="6" type="ORF">BKK80_26290</name>
</gene>
<dbReference type="SUPFAM" id="SSF53850">
    <property type="entry name" value="Periplasmic binding protein-like II"/>
    <property type="match status" value="1"/>
</dbReference>
<sequence>MRRNIPSSDSLVIFEAAARHLSFTRAGEELGLTQGAVSRQILDLEAFLEAPLFDRSRRALALTEAGRDYRDSVCPLLDALESATLQAQAQRTLRRAINLSVAASFCNRWLIPKLPGFVSRHPGALVNVSSRVGRIDLDSSPFDAAIINAAAPPPGVASVPLMPIRLVPYASPRLPGARPPLAAAQLRALPLLHLYEAPKAWEAYFQAMGAADAPLPAGAQHTLFLVNCEAALAGLGAALLPPEFVEEDERTGRLLRLAEPALVGDRSYFLIWREAAAERIAPLRAWMLETLGGVAPDAAPGSAPGAR</sequence>
<dbReference type="Proteomes" id="UP000177515">
    <property type="component" value="Chromosome 2"/>
</dbReference>
<dbReference type="PANTHER" id="PTHR30537:SF26">
    <property type="entry name" value="GLYCINE CLEAVAGE SYSTEM TRANSCRIPTIONAL ACTIVATOR"/>
    <property type="match status" value="1"/>
</dbReference>
<evidence type="ECO:0000313" key="7">
    <source>
        <dbReference type="Proteomes" id="UP000177515"/>
    </source>
</evidence>
<accession>A0ABN4TPQ8</accession>
<reference evidence="6 7" key="1">
    <citation type="submission" date="2016-10" db="EMBL/GenBank/DDBJ databases">
        <title>Complete genome sequences of three Cupriavidus strains isolated from various Malaysian environments.</title>
        <authorList>
            <person name="Abdullah A.A.-A."/>
            <person name="Shafie N.A.H."/>
            <person name="Lau N.S."/>
        </authorList>
    </citation>
    <scope>NUCLEOTIDE SEQUENCE [LARGE SCALE GENOMIC DNA]</scope>
    <source>
        <strain evidence="6 7">USMAA1020</strain>
    </source>
</reference>
<evidence type="ECO:0000256" key="3">
    <source>
        <dbReference type="ARBA" id="ARBA00023125"/>
    </source>
</evidence>
<evidence type="ECO:0000259" key="5">
    <source>
        <dbReference type="PROSITE" id="PS50931"/>
    </source>
</evidence>
<dbReference type="PRINTS" id="PR00039">
    <property type="entry name" value="HTHLYSR"/>
</dbReference>
<dbReference type="Pfam" id="PF00126">
    <property type="entry name" value="HTH_1"/>
    <property type="match status" value="1"/>
</dbReference>
<dbReference type="SUPFAM" id="SSF46785">
    <property type="entry name" value="Winged helix' DNA-binding domain"/>
    <property type="match status" value="1"/>
</dbReference>
<dbReference type="InterPro" id="IPR000847">
    <property type="entry name" value="LysR_HTH_N"/>
</dbReference>
<dbReference type="EMBL" id="CP017755">
    <property type="protein sequence ID" value="AOZ09307.1"/>
    <property type="molecule type" value="Genomic_DNA"/>
</dbReference>
<evidence type="ECO:0000256" key="4">
    <source>
        <dbReference type="ARBA" id="ARBA00023163"/>
    </source>
</evidence>
<keyword evidence="2" id="KW-0805">Transcription regulation</keyword>
<dbReference type="InterPro" id="IPR005119">
    <property type="entry name" value="LysR_subst-bd"/>
</dbReference>
<dbReference type="InterPro" id="IPR036388">
    <property type="entry name" value="WH-like_DNA-bd_sf"/>
</dbReference>
<dbReference type="InterPro" id="IPR058163">
    <property type="entry name" value="LysR-type_TF_proteobact-type"/>
</dbReference>
<protein>
    <recommendedName>
        <fullName evidence="5">HTH lysR-type domain-containing protein</fullName>
    </recommendedName>
</protein>
<name>A0ABN4TPQ8_9BURK</name>
<evidence type="ECO:0000256" key="1">
    <source>
        <dbReference type="ARBA" id="ARBA00009437"/>
    </source>
</evidence>
<feature type="domain" description="HTH lysR-type" evidence="5">
    <location>
        <begin position="6"/>
        <end position="63"/>
    </location>
</feature>
<dbReference type="PROSITE" id="PS50931">
    <property type="entry name" value="HTH_LYSR"/>
    <property type="match status" value="1"/>
</dbReference>
<dbReference type="Pfam" id="PF03466">
    <property type="entry name" value="LysR_substrate"/>
    <property type="match status" value="1"/>
</dbReference>
<dbReference type="Gene3D" id="3.40.190.10">
    <property type="entry name" value="Periplasmic binding protein-like II"/>
    <property type="match status" value="2"/>
</dbReference>
<keyword evidence="4" id="KW-0804">Transcription</keyword>
<keyword evidence="7" id="KW-1185">Reference proteome</keyword>
<evidence type="ECO:0000256" key="2">
    <source>
        <dbReference type="ARBA" id="ARBA00023015"/>
    </source>
</evidence>